<organism evidence="8 9">
    <name type="scientific">Electrophorus voltai</name>
    <dbReference type="NCBI Taxonomy" id="2609070"/>
    <lineage>
        <taxon>Eukaryota</taxon>
        <taxon>Metazoa</taxon>
        <taxon>Chordata</taxon>
        <taxon>Craniata</taxon>
        <taxon>Vertebrata</taxon>
        <taxon>Euteleostomi</taxon>
        <taxon>Actinopterygii</taxon>
        <taxon>Neopterygii</taxon>
        <taxon>Teleostei</taxon>
        <taxon>Ostariophysi</taxon>
        <taxon>Gymnotiformes</taxon>
        <taxon>Gymnotoidei</taxon>
        <taxon>Gymnotidae</taxon>
        <taxon>Electrophorus</taxon>
    </lineage>
</organism>
<dbReference type="AlphaFoldDB" id="A0AAD8YZQ8"/>
<keyword evidence="5 7" id="KW-0472">Membrane</keyword>
<evidence type="ECO:0008006" key="10">
    <source>
        <dbReference type="Google" id="ProtNLM"/>
    </source>
</evidence>
<name>A0AAD8YZQ8_9TELE</name>
<reference evidence="8" key="1">
    <citation type="submission" date="2023-03" db="EMBL/GenBank/DDBJ databases">
        <title>Electrophorus voltai genome.</title>
        <authorList>
            <person name="Bian C."/>
        </authorList>
    </citation>
    <scope>NUCLEOTIDE SEQUENCE</scope>
    <source>
        <strain evidence="8">CB-2022</strain>
        <tissue evidence="8">Muscle</tissue>
    </source>
</reference>
<sequence length="394" mass="45450">MKKEQTWPVCSRDECLKQHCFHLPFARGARLAERVERHLPDVLLSCVRTGTNPGKAESSPDKETSTSEENVTMSRRRDCQRIRAAESVKPQRKIRPPGSVTSSRHGGEHGALPRWMRLYFYGMHGLTLDIVLSSAHRFVYDNDLKLLGLSSPYLCVVHSITHFVLEKIYLQKKSFQGRPVVFHCIFYPSLYIGLQILVGNVVTLTDKRIVSVTQLALHYILALYFTNVFHKGFLRLRYHDGSGEQSGWNRLPGGLRFVFFGMHGFLDEVVFTSVFNLLENRDRALSGHTSIWSFLMYGSCSFVVDRLYLHLHFTRGWGRWRRMPLYICLIYTWEFCWGAVLRHYAARPPIPNFTDSSQTRADSVQQAHFFHKPHRVGMTKSARVFIPNLSQVQG</sequence>
<comment type="similarity">
    <text evidence="2">Belongs to the TMEM229 family.</text>
</comment>
<dbReference type="EMBL" id="JAROKS010000021">
    <property type="protein sequence ID" value="KAK1789955.1"/>
    <property type="molecule type" value="Genomic_DNA"/>
</dbReference>
<feature type="transmembrane region" description="Helical" evidence="7">
    <location>
        <begin position="216"/>
        <end position="234"/>
    </location>
</feature>
<evidence type="ECO:0000313" key="9">
    <source>
        <dbReference type="Proteomes" id="UP001239994"/>
    </source>
</evidence>
<evidence type="ECO:0000256" key="6">
    <source>
        <dbReference type="SAM" id="MobiDB-lite"/>
    </source>
</evidence>
<dbReference type="Proteomes" id="UP001239994">
    <property type="component" value="Unassembled WGS sequence"/>
</dbReference>
<dbReference type="GO" id="GO:0016020">
    <property type="term" value="C:membrane"/>
    <property type="evidence" value="ECO:0007669"/>
    <property type="project" value="UniProtKB-SubCell"/>
</dbReference>
<evidence type="ECO:0000256" key="5">
    <source>
        <dbReference type="ARBA" id="ARBA00023136"/>
    </source>
</evidence>
<keyword evidence="9" id="KW-1185">Reference proteome</keyword>
<feature type="region of interest" description="Disordered" evidence="6">
    <location>
        <begin position="50"/>
        <end position="108"/>
    </location>
</feature>
<gene>
    <name evidence="8" type="ORF">P4O66_002275</name>
</gene>
<evidence type="ECO:0000256" key="3">
    <source>
        <dbReference type="ARBA" id="ARBA00022692"/>
    </source>
</evidence>
<protein>
    <recommendedName>
        <fullName evidence="10">Transmembrane protein 229A</fullName>
    </recommendedName>
</protein>
<keyword evidence="4 7" id="KW-1133">Transmembrane helix</keyword>
<accession>A0AAD8YZQ8</accession>
<feature type="transmembrane region" description="Helical" evidence="7">
    <location>
        <begin position="146"/>
        <end position="165"/>
    </location>
</feature>
<evidence type="ECO:0000313" key="8">
    <source>
        <dbReference type="EMBL" id="KAK1789955.1"/>
    </source>
</evidence>
<keyword evidence="3 7" id="KW-0812">Transmembrane</keyword>
<evidence type="ECO:0000256" key="7">
    <source>
        <dbReference type="SAM" id="Phobius"/>
    </source>
</evidence>
<evidence type="ECO:0000256" key="4">
    <source>
        <dbReference type="ARBA" id="ARBA00022989"/>
    </source>
</evidence>
<evidence type="ECO:0000256" key="2">
    <source>
        <dbReference type="ARBA" id="ARBA00006371"/>
    </source>
</evidence>
<feature type="transmembrane region" description="Helical" evidence="7">
    <location>
        <begin position="185"/>
        <end position="204"/>
    </location>
</feature>
<feature type="compositionally biased region" description="Basic and acidic residues" evidence="6">
    <location>
        <begin position="75"/>
        <end position="86"/>
    </location>
</feature>
<proteinExistence type="inferred from homology"/>
<dbReference type="PANTHER" id="PTHR31746">
    <property type="entry name" value="TRANSMEMBRANE PROTEIN 229 FAMILY MEMBER"/>
    <property type="match status" value="1"/>
</dbReference>
<evidence type="ECO:0000256" key="1">
    <source>
        <dbReference type="ARBA" id="ARBA00004141"/>
    </source>
</evidence>
<comment type="subcellular location">
    <subcellularLocation>
        <location evidence="1">Membrane</location>
        <topology evidence="1">Multi-pass membrane protein</topology>
    </subcellularLocation>
</comment>
<dbReference type="PANTHER" id="PTHR31746:SF2">
    <property type="entry name" value="TRANSMEMBRANE PROTEIN 229A"/>
    <property type="match status" value="1"/>
</dbReference>
<comment type="caution">
    <text evidence="8">The sequence shown here is derived from an EMBL/GenBank/DDBJ whole genome shotgun (WGS) entry which is preliminary data.</text>
</comment>